<keyword evidence="3" id="KW-1185">Reference proteome</keyword>
<dbReference type="Proteomes" id="UP001303160">
    <property type="component" value="Unassembled WGS sequence"/>
</dbReference>
<organism evidence="2 3">
    <name type="scientific">Triangularia verruculosa</name>
    <dbReference type="NCBI Taxonomy" id="2587418"/>
    <lineage>
        <taxon>Eukaryota</taxon>
        <taxon>Fungi</taxon>
        <taxon>Dikarya</taxon>
        <taxon>Ascomycota</taxon>
        <taxon>Pezizomycotina</taxon>
        <taxon>Sordariomycetes</taxon>
        <taxon>Sordariomycetidae</taxon>
        <taxon>Sordariales</taxon>
        <taxon>Podosporaceae</taxon>
        <taxon>Triangularia</taxon>
    </lineage>
</organism>
<keyword evidence="1" id="KW-0732">Signal</keyword>
<name>A0AAN6X5Z5_9PEZI</name>
<sequence>MGPIFRVKGWSGIQSLVALLFILAFACEPVAARGVVVNRTPWTMRITRNPNSSSATHWCQFWNWWTLTSPIPRSARVRCTQENLPPGKTSTGDVDGFTFHDREYYSNSRATIRGVWTKITDLDTATCVNSGGTPRCNY</sequence>
<reference evidence="2" key="2">
    <citation type="submission" date="2023-05" db="EMBL/GenBank/DDBJ databases">
        <authorList>
            <consortium name="Lawrence Berkeley National Laboratory"/>
            <person name="Steindorff A."/>
            <person name="Hensen N."/>
            <person name="Bonometti L."/>
            <person name="Westerberg I."/>
            <person name="Brannstrom I.O."/>
            <person name="Guillou S."/>
            <person name="Cros-Aarteil S."/>
            <person name="Calhoun S."/>
            <person name="Haridas S."/>
            <person name="Kuo A."/>
            <person name="Mondo S."/>
            <person name="Pangilinan J."/>
            <person name="Riley R."/>
            <person name="Labutti K."/>
            <person name="Andreopoulos B."/>
            <person name="Lipzen A."/>
            <person name="Chen C."/>
            <person name="Yanf M."/>
            <person name="Daum C."/>
            <person name="Ng V."/>
            <person name="Clum A."/>
            <person name="Ohm R."/>
            <person name="Martin F."/>
            <person name="Silar P."/>
            <person name="Natvig D."/>
            <person name="Lalanne C."/>
            <person name="Gautier V."/>
            <person name="Ament-Velasquez S.L."/>
            <person name="Kruys A."/>
            <person name="Hutchinson M.I."/>
            <person name="Powell A.J."/>
            <person name="Barry K."/>
            <person name="Miller A.N."/>
            <person name="Grigoriev I.V."/>
            <person name="Debuchy R."/>
            <person name="Gladieux P."/>
            <person name="Thoren M.H."/>
            <person name="Johannesson H."/>
        </authorList>
    </citation>
    <scope>NUCLEOTIDE SEQUENCE</scope>
    <source>
        <strain evidence="2">CBS 315.58</strain>
    </source>
</reference>
<evidence type="ECO:0000256" key="1">
    <source>
        <dbReference type="SAM" id="SignalP"/>
    </source>
</evidence>
<evidence type="ECO:0008006" key="4">
    <source>
        <dbReference type="Google" id="ProtNLM"/>
    </source>
</evidence>
<evidence type="ECO:0000313" key="2">
    <source>
        <dbReference type="EMBL" id="KAK4194504.1"/>
    </source>
</evidence>
<reference evidence="2" key="1">
    <citation type="journal article" date="2023" name="Mol. Phylogenet. Evol.">
        <title>Genome-scale phylogeny and comparative genomics of the fungal order Sordariales.</title>
        <authorList>
            <person name="Hensen N."/>
            <person name="Bonometti L."/>
            <person name="Westerberg I."/>
            <person name="Brannstrom I.O."/>
            <person name="Guillou S."/>
            <person name="Cros-Aarteil S."/>
            <person name="Calhoun S."/>
            <person name="Haridas S."/>
            <person name="Kuo A."/>
            <person name="Mondo S."/>
            <person name="Pangilinan J."/>
            <person name="Riley R."/>
            <person name="LaButti K."/>
            <person name="Andreopoulos B."/>
            <person name="Lipzen A."/>
            <person name="Chen C."/>
            <person name="Yan M."/>
            <person name="Daum C."/>
            <person name="Ng V."/>
            <person name="Clum A."/>
            <person name="Steindorff A."/>
            <person name="Ohm R.A."/>
            <person name="Martin F."/>
            <person name="Silar P."/>
            <person name="Natvig D.O."/>
            <person name="Lalanne C."/>
            <person name="Gautier V."/>
            <person name="Ament-Velasquez S.L."/>
            <person name="Kruys A."/>
            <person name="Hutchinson M.I."/>
            <person name="Powell A.J."/>
            <person name="Barry K."/>
            <person name="Miller A.N."/>
            <person name="Grigoriev I.V."/>
            <person name="Debuchy R."/>
            <person name="Gladieux P."/>
            <person name="Hiltunen Thoren M."/>
            <person name="Johannesson H."/>
        </authorList>
    </citation>
    <scope>NUCLEOTIDE SEQUENCE</scope>
    <source>
        <strain evidence="2">CBS 315.58</strain>
    </source>
</reference>
<feature type="signal peptide" evidence="1">
    <location>
        <begin position="1"/>
        <end position="32"/>
    </location>
</feature>
<proteinExistence type="predicted"/>
<comment type="caution">
    <text evidence="2">The sequence shown here is derived from an EMBL/GenBank/DDBJ whole genome shotgun (WGS) entry which is preliminary data.</text>
</comment>
<feature type="chain" id="PRO_5043034126" description="Secreted protein" evidence="1">
    <location>
        <begin position="33"/>
        <end position="138"/>
    </location>
</feature>
<dbReference type="EMBL" id="MU864057">
    <property type="protein sequence ID" value="KAK4194504.1"/>
    <property type="molecule type" value="Genomic_DNA"/>
</dbReference>
<evidence type="ECO:0000313" key="3">
    <source>
        <dbReference type="Proteomes" id="UP001303160"/>
    </source>
</evidence>
<dbReference type="PROSITE" id="PS51257">
    <property type="entry name" value="PROKAR_LIPOPROTEIN"/>
    <property type="match status" value="1"/>
</dbReference>
<protein>
    <recommendedName>
        <fullName evidence="4">Secreted protein</fullName>
    </recommendedName>
</protein>
<gene>
    <name evidence="2" type="ORF">QBC40DRAFT_259942</name>
</gene>
<accession>A0AAN6X5Z5</accession>
<dbReference type="AlphaFoldDB" id="A0AAN6X5Z5"/>